<feature type="transmembrane region" description="Helical" evidence="1">
    <location>
        <begin position="68"/>
        <end position="87"/>
    </location>
</feature>
<comment type="caution">
    <text evidence="2">The sequence shown here is derived from an EMBL/GenBank/DDBJ whole genome shotgun (WGS) entry which is preliminary data.</text>
</comment>
<keyword evidence="1" id="KW-1133">Transmembrane helix</keyword>
<keyword evidence="1" id="KW-0812">Transmembrane</keyword>
<sequence>MTQKLGRALLYGLSFIVISILILGLLITTFAYFEWLSVGALEKLIYASYVAIFFIGSAVVAKQVAEKGWLIGLMIAATMIILSLLYYLIGVESPLSFKFAIRCVITLVICVTGGMIGVNLPGTKKN</sequence>
<gene>
    <name evidence="2" type="ORF">GMA92_07595</name>
</gene>
<accession>A0A9X4XDH4</accession>
<dbReference type="GeneID" id="60057291"/>
<organism evidence="2 3">
    <name type="scientific">Turicibacter sanguinis</name>
    <dbReference type="NCBI Taxonomy" id="154288"/>
    <lineage>
        <taxon>Bacteria</taxon>
        <taxon>Bacillati</taxon>
        <taxon>Bacillota</taxon>
        <taxon>Erysipelotrichia</taxon>
        <taxon>Erysipelotrichales</taxon>
        <taxon>Turicibacteraceae</taxon>
        <taxon>Turicibacter</taxon>
    </lineage>
</organism>
<dbReference type="OrthoDB" id="2086722at2"/>
<dbReference type="AlphaFoldDB" id="A0A9X4XDH4"/>
<proteinExistence type="predicted"/>
<dbReference type="InterPro" id="IPR023804">
    <property type="entry name" value="DUF3792_TM"/>
</dbReference>
<dbReference type="NCBIfam" id="TIGR04086">
    <property type="entry name" value="TIGR04086_membr"/>
    <property type="match status" value="1"/>
</dbReference>
<keyword evidence="1" id="KW-0472">Membrane</keyword>
<reference evidence="2 3" key="1">
    <citation type="journal article" date="2019" name="Nat. Med.">
        <title>A library of human gut bacterial isolates paired with longitudinal multiomics data enables mechanistic microbiome research.</title>
        <authorList>
            <person name="Poyet M."/>
            <person name="Groussin M."/>
            <person name="Gibbons S.M."/>
            <person name="Avila-Pacheco J."/>
            <person name="Jiang X."/>
            <person name="Kearney S.M."/>
            <person name="Perrotta A.R."/>
            <person name="Berdy B."/>
            <person name="Zhao S."/>
            <person name="Lieberman T.D."/>
            <person name="Swanson P.K."/>
            <person name="Smith M."/>
            <person name="Roesemann S."/>
            <person name="Alexander J.E."/>
            <person name="Rich S.A."/>
            <person name="Livny J."/>
            <person name="Vlamakis H."/>
            <person name="Clish C."/>
            <person name="Bullock K."/>
            <person name="Deik A."/>
            <person name="Scott J."/>
            <person name="Pierce K.A."/>
            <person name="Xavier R.J."/>
            <person name="Alm E.J."/>
        </authorList>
    </citation>
    <scope>NUCLEOTIDE SEQUENCE [LARGE SCALE GENOMIC DNA]</scope>
    <source>
        <strain evidence="2 3">BIOML-A198</strain>
    </source>
</reference>
<dbReference type="Proteomes" id="UP000487649">
    <property type="component" value="Unassembled WGS sequence"/>
</dbReference>
<protein>
    <submittedName>
        <fullName evidence="2">TIGR04086 family membrane protein</fullName>
    </submittedName>
</protein>
<name>A0A9X4XDH4_9FIRM</name>
<evidence type="ECO:0000313" key="3">
    <source>
        <dbReference type="Proteomes" id="UP000487649"/>
    </source>
</evidence>
<feature type="transmembrane region" description="Helical" evidence="1">
    <location>
        <begin position="99"/>
        <end position="120"/>
    </location>
</feature>
<evidence type="ECO:0000313" key="2">
    <source>
        <dbReference type="EMBL" id="MTK21281.1"/>
    </source>
</evidence>
<feature type="transmembrane region" description="Helical" evidence="1">
    <location>
        <begin position="9"/>
        <end position="32"/>
    </location>
</feature>
<dbReference type="RefSeq" id="WP_006784229.1">
    <property type="nucleotide sequence ID" value="NZ_CABJBH010000005.1"/>
</dbReference>
<dbReference type="Pfam" id="PF12670">
    <property type="entry name" value="DUF3792"/>
    <property type="match status" value="1"/>
</dbReference>
<feature type="transmembrane region" description="Helical" evidence="1">
    <location>
        <begin position="44"/>
        <end position="61"/>
    </location>
</feature>
<evidence type="ECO:0000256" key="1">
    <source>
        <dbReference type="SAM" id="Phobius"/>
    </source>
</evidence>
<dbReference type="EMBL" id="WMQE01000014">
    <property type="protein sequence ID" value="MTK21281.1"/>
    <property type="molecule type" value="Genomic_DNA"/>
</dbReference>